<proteinExistence type="predicted"/>
<evidence type="ECO:0000313" key="2">
    <source>
        <dbReference type="EMBL" id="TYC50691.1"/>
    </source>
</evidence>
<reference evidence="2 3" key="1">
    <citation type="submission" date="2019-01" db="EMBL/GenBank/DDBJ databases">
        <title>Weissella sp. nov., a novel lactic acid bacterium isolated from animal feces.</title>
        <authorList>
            <person name="Wang L.-T."/>
        </authorList>
    </citation>
    <scope>NUCLEOTIDE SEQUENCE [LARGE SCALE GENOMIC DNA]</scope>
    <source>
        <strain evidence="2 3">8H-2</strain>
    </source>
</reference>
<dbReference type="EMBL" id="SDGZ01000006">
    <property type="protein sequence ID" value="TYC50691.1"/>
    <property type="molecule type" value="Genomic_DNA"/>
</dbReference>
<dbReference type="RefSeq" id="WP_148621891.1">
    <property type="nucleotide sequence ID" value="NZ_SDGZ01000006.1"/>
</dbReference>
<evidence type="ECO:0000313" key="3">
    <source>
        <dbReference type="Proteomes" id="UP000371977"/>
    </source>
</evidence>
<organism evidence="2 3">
    <name type="scientific">Weissella muntiaci</name>
    <dbReference type="NCBI Taxonomy" id="2508881"/>
    <lineage>
        <taxon>Bacteria</taxon>
        <taxon>Bacillati</taxon>
        <taxon>Bacillota</taxon>
        <taxon>Bacilli</taxon>
        <taxon>Lactobacillales</taxon>
        <taxon>Lactobacillaceae</taxon>
        <taxon>Weissella</taxon>
    </lineage>
</organism>
<dbReference type="AlphaFoldDB" id="A0A6C2C9G8"/>
<dbReference type="OrthoDB" id="9802987at2"/>
<comment type="caution">
    <text evidence="2">The sequence shown here is derived from an EMBL/GenBank/DDBJ whole genome shotgun (WGS) entry which is preliminary data.</text>
</comment>
<evidence type="ECO:0000259" key="1">
    <source>
        <dbReference type="Pfam" id="PF04230"/>
    </source>
</evidence>
<dbReference type="Pfam" id="PF04230">
    <property type="entry name" value="PS_pyruv_trans"/>
    <property type="match status" value="1"/>
</dbReference>
<name>A0A6C2C9G8_9LACO</name>
<feature type="domain" description="Polysaccharide pyruvyl transferase" evidence="1">
    <location>
        <begin position="16"/>
        <end position="273"/>
    </location>
</feature>
<sequence length="324" mass="36957">MTKLITILDTSIGSYNMGDYIVVDGVRSQLKQILPSADMFVTAPTHEVIAEHSRKMIAQSEYAFVAGTNLLNSSQNIGGGSQWRLRFKDVMELRDLILMGVGWGDYQGKPNFRAKFIYNKILSKQYWHSVRDAYTKEKLAQIGITNVINTGDMTLWGLTPDVTSQIPVAKGKEVITTITDYRADPKNDELMLATLIRNYEKVYLWIQGHQDEIYFDSLSSEYTEKIIKIDPSLEAYDHFLMNNDDLDFVGTRLHAGIRAMQKGHRTLIIGVDNRAIEMQKDFAINVLRRSNLAELETIINGTLDSMLTLNFEGISQWKRQFIDE</sequence>
<dbReference type="InterPro" id="IPR007345">
    <property type="entry name" value="Polysacch_pyruvyl_Trfase"/>
</dbReference>
<accession>A0A6C2C9G8</accession>
<protein>
    <submittedName>
        <fullName evidence="2">Polysaccharide pyruvyl transferase family protein</fullName>
    </submittedName>
</protein>
<keyword evidence="2" id="KW-0808">Transferase</keyword>
<keyword evidence="3" id="KW-1185">Reference proteome</keyword>
<dbReference type="GO" id="GO:0016740">
    <property type="term" value="F:transferase activity"/>
    <property type="evidence" value="ECO:0007669"/>
    <property type="project" value="UniProtKB-KW"/>
</dbReference>
<dbReference type="Proteomes" id="UP000371977">
    <property type="component" value="Unassembled WGS sequence"/>
</dbReference>
<gene>
    <name evidence="2" type="ORF">ESZ50_01775</name>
</gene>